<dbReference type="GO" id="GO:0020037">
    <property type="term" value="F:heme binding"/>
    <property type="evidence" value="ECO:0007669"/>
    <property type="project" value="InterPro"/>
</dbReference>
<dbReference type="Gene3D" id="1.10.630.10">
    <property type="entry name" value="Cytochrome P450"/>
    <property type="match status" value="1"/>
</dbReference>
<evidence type="ECO:0000256" key="5">
    <source>
        <dbReference type="ARBA" id="ARBA00023002"/>
    </source>
</evidence>
<evidence type="ECO:0000256" key="3">
    <source>
        <dbReference type="ARBA" id="ARBA00022617"/>
    </source>
</evidence>
<dbReference type="InterPro" id="IPR002402">
    <property type="entry name" value="Cyt_P450_E_grp-II"/>
</dbReference>
<evidence type="ECO:0000313" key="8">
    <source>
        <dbReference type="EMBL" id="KAG8170771.1"/>
    </source>
</evidence>
<dbReference type="GO" id="GO:0008395">
    <property type="term" value="F:steroid hydroxylase activity"/>
    <property type="evidence" value="ECO:0007669"/>
    <property type="project" value="TreeGrafter"/>
</dbReference>
<keyword evidence="6" id="KW-0408">Iron</keyword>
<comment type="similarity">
    <text evidence="2">Belongs to the cytochrome P450 family.</text>
</comment>
<keyword evidence="7" id="KW-0503">Monooxygenase</keyword>
<reference evidence="8 9" key="1">
    <citation type="journal article" date="2022" name="Nat. Ecol. Evol.">
        <title>A masculinizing supergene underlies an exaggerated male reproductive morph in a spider.</title>
        <authorList>
            <person name="Hendrickx F."/>
            <person name="De Corte Z."/>
            <person name="Sonet G."/>
            <person name="Van Belleghem S.M."/>
            <person name="Kostlbacher S."/>
            <person name="Vangestel C."/>
        </authorList>
    </citation>
    <scope>NUCLEOTIDE SEQUENCE [LARGE SCALE GENOMIC DNA]</scope>
    <source>
        <strain evidence="8">W744_W776</strain>
    </source>
</reference>
<dbReference type="GO" id="GO:0005506">
    <property type="term" value="F:iron ion binding"/>
    <property type="evidence" value="ECO:0007669"/>
    <property type="project" value="InterPro"/>
</dbReference>
<dbReference type="InterPro" id="IPR036396">
    <property type="entry name" value="Cyt_P450_sf"/>
</dbReference>
<evidence type="ECO:0000256" key="6">
    <source>
        <dbReference type="ARBA" id="ARBA00023004"/>
    </source>
</evidence>
<dbReference type="InterPro" id="IPR001128">
    <property type="entry name" value="Cyt_P450"/>
</dbReference>
<feature type="non-terminal residue" evidence="8">
    <location>
        <position position="1"/>
    </location>
</feature>
<gene>
    <name evidence="8" type="ORF">JTE90_004475</name>
</gene>
<evidence type="ECO:0000256" key="4">
    <source>
        <dbReference type="ARBA" id="ARBA00022723"/>
    </source>
</evidence>
<keyword evidence="5" id="KW-0560">Oxidoreductase</keyword>
<accession>A0AAV6TG90</accession>
<evidence type="ECO:0008006" key="10">
    <source>
        <dbReference type="Google" id="ProtNLM"/>
    </source>
</evidence>
<dbReference type="Proteomes" id="UP000827092">
    <property type="component" value="Unassembled WGS sequence"/>
</dbReference>
<dbReference type="PANTHER" id="PTHR24302">
    <property type="entry name" value="CYTOCHROME P450 FAMILY 3"/>
    <property type="match status" value="1"/>
</dbReference>
<dbReference type="GO" id="GO:0016705">
    <property type="term" value="F:oxidoreductase activity, acting on paired donors, with incorporation or reduction of molecular oxygen"/>
    <property type="evidence" value="ECO:0007669"/>
    <property type="project" value="InterPro"/>
</dbReference>
<dbReference type="EMBL" id="JAFNEN010004908">
    <property type="protein sequence ID" value="KAG8170771.1"/>
    <property type="molecule type" value="Genomic_DNA"/>
</dbReference>
<protein>
    <recommendedName>
        <fullName evidence="10">Cytochrome P450</fullName>
    </recommendedName>
</protein>
<evidence type="ECO:0000313" key="9">
    <source>
        <dbReference type="Proteomes" id="UP000827092"/>
    </source>
</evidence>
<name>A0AAV6TG90_9ARAC</name>
<dbReference type="Pfam" id="PF00067">
    <property type="entry name" value="p450"/>
    <property type="match status" value="1"/>
</dbReference>
<sequence length="170" mass="19639">PVHEVEHQRYKKYGNIYGHFESNKPLLAVGDPVLIKEVLVKDFPSFPYRRIFSTGDRVIDNMLSLIRGEDWKRIRTIVTPTFTTGKIKKMLSILKDCSKTLVQNMKTDAEAGKIFDAKRLYGAFTMDVIASSAFSTKIDSHNDPDNQFVKHAKDVFSQPITWRTIFFRKH</sequence>
<evidence type="ECO:0000256" key="2">
    <source>
        <dbReference type="ARBA" id="ARBA00010617"/>
    </source>
</evidence>
<keyword evidence="9" id="KW-1185">Reference proteome</keyword>
<evidence type="ECO:0000256" key="7">
    <source>
        <dbReference type="ARBA" id="ARBA00023033"/>
    </source>
</evidence>
<evidence type="ECO:0000256" key="1">
    <source>
        <dbReference type="ARBA" id="ARBA00001971"/>
    </source>
</evidence>
<proteinExistence type="inferred from homology"/>
<keyword evidence="4" id="KW-0479">Metal-binding</keyword>
<dbReference type="PRINTS" id="PR00464">
    <property type="entry name" value="EP450II"/>
</dbReference>
<dbReference type="SUPFAM" id="SSF48264">
    <property type="entry name" value="Cytochrome P450"/>
    <property type="match status" value="1"/>
</dbReference>
<keyword evidence="3" id="KW-0349">Heme</keyword>
<dbReference type="InterPro" id="IPR050705">
    <property type="entry name" value="Cytochrome_P450_3A"/>
</dbReference>
<comment type="caution">
    <text evidence="8">The sequence shown here is derived from an EMBL/GenBank/DDBJ whole genome shotgun (WGS) entry which is preliminary data.</text>
</comment>
<organism evidence="8 9">
    <name type="scientific">Oedothorax gibbosus</name>
    <dbReference type="NCBI Taxonomy" id="931172"/>
    <lineage>
        <taxon>Eukaryota</taxon>
        <taxon>Metazoa</taxon>
        <taxon>Ecdysozoa</taxon>
        <taxon>Arthropoda</taxon>
        <taxon>Chelicerata</taxon>
        <taxon>Arachnida</taxon>
        <taxon>Araneae</taxon>
        <taxon>Araneomorphae</taxon>
        <taxon>Entelegynae</taxon>
        <taxon>Araneoidea</taxon>
        <taxon>Linyphiidae</taxon>
        <taxon>Erigoninae</taxon>
        <taxon>Oedothorax</taxon>
    </lineage>
</organism>
<dbReference type="AlphaFoldDB" id="A0AAV6TG90"/>
<comment type="cofactor">
    <cofactor evidence="1">
        <name>heme</name>
        <dbReference type="ChEBI" id="CHEBI:30413"/>
    </cofactor>
</comment>
<dbReference type="PANTHER" id="PTHR24302:SF15">
    <property type="entry name" value="FATTY-ACID PEROXYGENASE"/>
    <property type="match status" value="1"/>
</dbReference>